<keyword evidence="2 12" id="KW-0540">Nuclease</keyword>
<feature type="binding site" evidence="12">
    <location>
        <position position="530"/>
    </location>
    <ligand>
        <name>Mg(2+)</name>
        <dbReference type="ChEBI" id="CHEBI:18420"/>
        <label>2</label>
    </ligand>
</feature>
<comment type="domain">
    <text evidence="12">Has 2 endonuclease domains. The discontinuous RuvC-like domain cleaves the target DNA noncomplementary to crRNA while the HNH nuclease domain cleaves the target DNA complementary to crRNA.</text>
</comment>
<feature type="binding site" evidence="12">
    <location>
        <position position="526"/>
    </location>
    <ligand>
        <name>Mg(2+)</name>
        <dbReference type="ChEBI" id="CHEBI:18420"/>
        <label>1</label>
    </ligand>
</feature>
<keyword evidence="13" id="KW-0175">Coiled coil</keyword>
<evidence type="ECO:0000256" key="6">
    <source>
        <dbReference type="ARBA" id="ARBA00022842"/>
    </source>
</evidence>
<dbReference type="Pfam" id="PF13395">
    <property type="entry name" value="HNH_4"/>
    <property type="match status" value="1"/>
</dbReference>
<dbReference type="AlphaFoldDB" id="A0A4U2ZCB7"/>
<dbReference type="GO" id="GO:0046872">
    <property type="term" value="F:metal ion binding"/>
    <property type="evidence" value="ECO:0007669"/>
    <property type="project" value="UniProtKB-UniRule"/>
</dbReference>
<dbReference type="Proteomes" id="UP000309561">
    <property type="component" value="Unassembled WGS sequence"/>
</dbReference>
<name>A0A4U2ZCB7_9BACT</name>
<reference evidence="15 16" key="1">
    <citation type="submission" date="2019-04" db="EMBL/GenBank/DDBJ databases">
        <title>Sulfurimonas crateris sp. nov. a facultative anaerobic sulfur-oxidizing chemolithautotrophic bacterium isolated from a terrestrial mud vulcano.</title>
        <authorList>
            <person name="Ratnikova N.M."/>
            <person name="Slobodkin A.I."/>
            <person name="Merkel A.Y."/>
            <person name="Novikov A."/>
            <person name="Bonch-Osmolovskaya E.A."/>
            <person name="Slobodkina G.B."/>
        </authorList>
    </citation>
    <scope>NUCLEOTIDE SEQUENCE [LARGE SCALE GENOMIC DNA]</scope>
    <source>
        <strain evidence="15 16">SN118</strain>
    </source>
</reference>
<evidence type="ECO:0000256" key="3">
    <source>
        <dbReference type="ARBA" id="ARBA00022723"/>
    </source>
</evidence>
<keyword evidence="6 12" id="KW-0460">Magnesium</keyword>
<keyword evidence="9 12" id="KW-0238">DNA-binding</keyword>
<keyword evidence="8 12" id="KW-0051">Antiviral defense</keyword>
<gene>
    <name evidence="12 15" type="primary">cas9</name>
    <name evidence="15" type="ORF">FCU45_00165</name>
</gene>
<dbReference type="GO" id="GO:0043571">
    <property type="term" value="P:maintenance of CRISPR repeat elements"/>
    <property type="evidence" value="ECO:0007669"/>
    <property type="project" value="UniProtKB-UniRule"/>
</dbReference>
<feature type="active site" description="Proton acceptor for HNH nuclease domain" evidence="12">
    <location>
        <position position="611"/>
    </location>
</feature>
<comment type="function">
    <text evidence="12">CRISPR (clustered regularly interspaced short palindromic repeat) is an adaptive immune system that provides protection against mobile genetic elements (viruses, transposable elements and conjugative plasmids). CRISPR clusters contain spacers, sequences complementary to antecedent mobile elements, and target invading nucleic acids. CRISPR clusters are transcribed and processed into CRISPR RNA (crRNA). In type II CRISPR systems correct processing of pre-crRNA requires a trans-encoded small RNA (tracrRNA), endogenous ribonuclease 3 (rnc) and this protein. The tracrRNA serves as a guide for ribonuclease 3-aided processing of pre-crRNA. Subsequently Cas9/crRNA/tracrRNA endonucleolytically cleaves linear or circular dsDNA target complementary to the spacer; Cas9 is inactive in the absence of the 2 guide RNAs (gRNA). Cas9 recognizes the protospacer adjacent motif (PAM) in the CRISPR repeat sequences to help distinguish self versus nonself, as targets within the bacterial CRISPR locus do not have PAMs. PAM recognition is also required for catalytic activity.</text>
</comment>
<comment type="cofactor">
    <cofactor evidence="1 12">
        <name>Mg(2+)</name>
        <dbReference type="ChEBI" id="CHEBI:18420"/>
    </cofactor>
</comment>
<evidence type="ECO:0000256" key="10">
    <source>
        <dbReference type="ARBA" id="ARBA00023211"/>
    </source>
</evidence>
<keyword evidence="10" id="KW-0464">Manganese</keyword>
<comment type="subunit">
    <text evidence="11 12">Monomer. Binds crRNA and tracrRNA.</text>
</comment>
<dbReference type="InterPro" id="IPR003615">
    <property type="entry name" value="HNH_nuc"/>
</dbReference>
<evidence type="ECO:0000256" key="2">
    <source>
        <dbReference type="ARBA" id="ARBA00022722"/>
    </source>
</evidence>
<evidence type="ECO:0000259" key="14">
    <source>
        <dbReference type="PROSITE" id="PS51749"/>
    </source>
</evidence>
<evidence type="ECO:0000256" key="8">
    <source>
        <dbReference type="ARBA" id="ARBA00023118"/>
    </source>
</evidence>
<dbReference type="GO" id="GO:0003723">
    <property type="term" value="F:RNA binding"/>
    <property type="evidence" value="ECO:0007669"/>
    <property type="project" value="UniProtKB-UniRule"/>
</dbReference>
<feature type="binding site" evidence="12">
    <location>
        <position position="7"/>
    </location>
    <ligand>
        <name>Mg(2+)</name>
        <dbReference type="ChEBI" id="CHEBI:18420"/>
        <label>2</label>
    </ligand>
</feature>
<evidence type="ECO:0000256" key="1">
    <source>
        <dbReference type="ARBA" id="ARBA00001946"/>
    </source>
</evidence>
<dbReference type="NCBIfam" id="TIGR01865">
    <property type="entry name" value="cas_Csn1"/>
    <property type="match status" value="1"/>
</dbReference>
<feature type="domain" description="HNH Cas9-type" evidence="14">
    <location>
        <begin position="534"/>
        <end position="689"/>
    </location>
</feature>
<evidence type="ECO:0000256" key="4">
    <source>
        <dbReference type="ARBA" id="ARBA00022759"/>
    </source>
</evidence>
<dbReference type="OrthoDB" id="9777169at2"/>
<comment type="caution">
    <text evidence="15">The sequence shown here is derived from an EMBL/GenBank/DDBJ whole genome shotgun (WGS) entry which is preliminary data.</text>
</comment>
<feature type="active site" description="For RuvC-like nuclease domain" evidence="12">
    <location>
        <position position="7"/>
    </location>
</feature>
<protein>
    <recommendedName>
        <fullName evidence="12">CRISPR-associated endonuclease Cas9</fullName>
        <ecNumber evidence="12">3.1.-.-</ecNumber>
    </recommendedName>
</protein>
<organism evidence="15 16">
    <name type="scientific">Sulfurimonas crateris</name>
    <dbReference type="NCBI Taxonomy" id="2574727"/>
    <lineage>
        <taxon>Bacteria</taxon>
        <taxon>Pseudomonadati</taxon>
        <taxon>Campylobacterota</taxon>
        <taxon>Epsilonproteobacteria</taxon>
        <taxon>Campylobacterales</taxon>
        <taxon>Sulfurimonadaceae</taxon>
        <taxon>Sulfurimonas</taxon>
    </lineage>
</organism>
<keyword evidence="16" id="KW-1185">Reference proteome</keyword>
<dbReference type="GO" id="GO:0004519">
    <property type="term" value="F:endonuclease activity"/>
    <property type="evidence" value="ECO:0007669"/>
    <property type="project" value="UniProtKB-UniRule"/>
</dbReference>
<sequence>MKILSLDLGVTSCGYSVMQELESNSYSLLDYGVVMRDNPYDGGTQQERREKKQSRNLLDKKKKRIKDIKQLFTYYNLIYQEKNKYDIWKLRAIDTFERKLDNDELFAIFRFMAKHRGYKSLKIEDLIAEIEAKEKIGDCQSDEIQEPKDLEKFSETLAYLDALKCKNKEKTAVQIIWELESQKESPTFRNHGNYRYMIRREDIEKEIKIIIEAQQKFNFFDEKQKADEFTKKLQNIILPQEAVTLNPDNINNCLIYKDKKCAPTFSYSFDIFNLYKLIADLKIDGINAYDEQKEELLSTILNDIKKFTSKTSYSVKDFKKILGIDNEHVKINNFQDYKTIKGKKEQNSLIKFNFLPSFKKLNHEILNTILKEENFVEILDEIATELHLNINPQMLIEEIEKVLKKHNLDFTKDEIRDFTLELHKHKSKGTSNYSLKALKDLTALMKDGKNESSAKEILGVSKSESYSHFLKGIKYLKPQNKEGQLQYEIDENRISNHIVKSLVSWALRVITDLHDKYGPFDIIKLESTRELSQPDDVKRDIKSANDKNEKEWQNLITKYTKHFEAKGLNPKNNKEYLIKLKLWEQQNELGIYSHKVLGIDEILSDKTEIEHIVPRACGGSNAEYNKAIDLKDENAKKGNKLPLDYLSGEKREIYINFVEELKKSYKINMKKKINLLAESLDKTFKEVKDDVSLHATSYTEKLLGEILKRYYPFTDKLKENQRVMSISGRATSYLRRILSIDNKSRDTNFHHAEDAILLGVMSKTYLQNISTNFEKNYELTEQNAKENFKKIIPLIEGASPNQIFAHIRESYMENIEESPFYKALDGTLKTPTFWVSKKPIGTKAHNETIQSKKNLAYYVPVTSLLDKVKPSHKMSSDEFYQKFNKEIYEKIQVVQDNPNDYTAIAFAKKRDTVVNILNLSAFSSTKDEKTELDKKLRDVMSEPLYDVNSNEIRRVKRVGEDASIEVRGGLAYTAPSLVSLRCGFTGEKKLKLQRVDIRTYVKNKITQHHQMDIFNNDLVEIFVEKSKILESKAIGLLKGFTESKGGRSNLRHPKYPLLKEKQPFVFQNEFSIGSTCGIKKYKTDATGKVLGFYYLGKVLNNEKELFAKVLSYKAL</sequence>
<evidence type="ECO:0000313" key="16">
    <source>
        <dbReference type="Proteomes" id="UP000309561"/>
    </source>
</evidence>
<dbReference type="RefSeq" id="WP_137011084.1">
    <property type="nucleotide sequence ID" value="NZ_SZPX01000001.1"/>
</dbReference>
<dbReference type="EC" id="3.1.-.-" evidence="12"/>
<evidence type="ECO:0000256" key="9">
    <source>
        <dbReference type="ARBA" id="ARBA00023125"/>
    </source>
</evidence>
<keyword evidence="7 12" id="KW-0694">RNA-binding</keyword>
<dbReference type="InterPro" id="IPR028629">
    <property type="entry name" value="Cas9"/>
</dbReference>
<dbReference type="InterPro" id="IPR033114">
    <property type="entry name" value="HNH_CAS9"/>
</dbReference>
<keyword evidence="3 12" id="KW-0479">Metal-binding</keyword>
<proteinExistence type="inferred from homology"/>
<feature type="coiled-coil region" evidence="13">
    <location>
        <begin position="44"/>
        <end position="71"/>
    </location>
</feature>
<evidence type="ECO:0000256" key="5">
    <source>
        <dbReference type="ARBA" id="ARBA00022801"/>
    </source>
</evidence>
<dbReference type="GO" id="GO:0051607">
    <property type="term" value="P:defense response to virus"/>
    <property type="evidence" value="ECO:0007669"/>
    <property type="project" value="UniProtKB-UniRule"/>
</dbReference>
<evidence type="ECO:0000256" key="11">
    <source>
        <dbReference type="ARBA" id="ARBA00046380"/>
    </source>
</evidence>
<keyword evidence="4 12" id="KW-0255">Endonuclease</keyword>
<evidence type="ECO:0000256" key="13">
    <source>
        <dbReference type="SAM" id="Coils"/>
    </source>
</evidence>
<feature type="binding site" evidence="12">
    <location>
        <position position="530"/>
    </location>
    <ligand>
        <name>Mg(2+)</name>
        <dbReference type="ChEBI" id="CHEBI:18420"/>
        <label>1</label>
    </ligand>
</feature>
<dbReference type="Gene3D" id="3.30.420.10">
    <property type="entry name" value="Ribonuclease H-like superfamily/Ribonuclease H"/>
    <property type="match status" value="1"/>
</dbReference>
<feature type="binding site" evidence="12">
    <location>
        <position position="7"/>
    </location>
    <ligand>
        <name>Mg(2+)</name>
        <dbReference type="ChEBI" id="CHEBI:18420"/>
        <label>1</label>
    </ligand>
</feature>
<dbReference type="HAMAP" id="MF_01480">
    <property type="entry name" value="Cas9"/>
    <property type="match status" value="1"/>
</dbReference>
<dbReference type="EMBL" id="SZPX01000001">
    <property type="protein sequence ID" value="TKI70841.1"/>
    <property type="molecule type" value="Genomic_DNA"/>
</dbReference>
<evidence type="ECO:0000256" key="7">
    <source>
        <dbReference type="ARBA" id="ARBA00022884"/>
    </source>
</evidence>
<comment type="similarity">
    <text evidence="12">Belongs to the CRISPR-associated Cas9 family.</text>
</comment>
<dbReference type="GO" id="GO:0003677">
    <property type="term" value="F:DNA binding"/>
    <property type="evidence" value="ECO:0007669"/>
    <property type="project" value="UniProtKB-UniRule"/>
</dbReference>
<accession>A0A4U2ZCB7</accession>
<feature type="binding site" evidence="12">
    <location>
        <position position="751"/>
    </location>
    <ligand>
        <name>Mg(2+)</name>
        <dbReference type="ChEBI" id="CHEBI:18420"/>
        <label>2</label>
    </ligand>
</feature>
<evidence type="ECO:0000256" key="12">
    <source>
        <dbReference type="HAMAP-Rule" id="MF_01480"/>
    </source>
</evidence>
<keyword evidence="5 12" id="KW-0378">Hydrolase</keyword>
<dbReference type="GO" id="GO:0016787">
    <property type="term" value="F:hydrolase activity"/>
    <property type="evidence" value="ECO:0007669"/>
    <property type="project" value="UniProtKB-KW"/>
</dbReference>
<evidence type="ECO:0000313" key="15">
    <source>
        <dbReference type="EMBL" id="TKI70841.1"/>
    </source>
</evidence>
<dbReference type="InterPro" id="IPR036397">
    <property type="entry name" value="RNaseH_sf"/>
</dbReference>
<dbReference type="PROSITE" id="PS51749">
    <property type="entry name" value="HNH_CAS9"/>
    <property type="match status" value="1"/>
</dbReference>